<sequence length="26" mass="2647">MAASVALGVIHLTPSFFFTGVLAHCG</sequence>
<evidence type="ECO:0000313" key="1">
    <source>
        <dbReference type="EMBL" id="SVB77189.1"/>
    </source>
</evidence>
<accession>A0A382GQC3</accession>
<organism evidence="1">
    <name type="scientific">marine metagenome</name>
    <dbReference type="NCBI Taxonomy" id="408172"/>
    <lineage>
        <taxon>unclassified sequences</taxon>
        <taxon>metagenomes</taxon>
        <taxon>ecological metagenomes</taxon>
    </lineage>
</organism>
<dbReference type="AlphaFoldDB" id="A0A382GQC3"/>
<reference evidence="1" key="1">
    <citation type="submission" date="2018-05" db="EMBL/GenBank/DDBJ databases">
        <authorList>
            <person name="Lanie J.A."/>
            <person name="Ng W.-L."/>
            <person name="Kazmierczak K.M."/>
            <person name="Andrzejewski T.M."/>
            <person name="Davidsen T.M."/>
            <person name="Wayne K.J."/>
            <person name="Tettelin H."/>
            <person name="Glass J.I."/>
            <person name="Rusch D."/>
            <person name="Podicherti R."/>
            <person name="Tsui H.-C.T."/>
            <person name="Winkler M.E."/>
        </authorList>
    </citation>
    <scope>NUCLEOTIDE SEQUENCE</scope>
</reference>
<name>A0A382GQC3_9ZZZZ</name>
<proteinExistence type="predicted"/>
<gene>
    <name evidence="1" type="ORF">METZ01_LOCUS230043</name>
</gene>
<dbReference type="EMBL" id="UINC01056768">
    <property type="protein sequence ID" value="SVB77189.1"/>
    <property type="molecule type" value="Genomic_DNA"/>
</dbReference>
<protein>
    <submittedName>
        <fullName evidence="1">Uncharacterized protein</fullName>
    </submittedName>
</protein>